<evidence type="ECO:0000313" key="1">
    <source>
        <dbReference type="EMBL" id="MDT0269496.1"/>
    </source>
</evidence>
<organism evidence="1 2">
    <name type="scientific">Streptomyces chisholmiae</name>
    <dbReference type="NCBI Taxonomy" id="3075540"/>
    <lineage>
        <taxon>Bacteria</taxon>
        <taxon>Bacillati</taxon>
        <taxon>Actinomycetota</taxon>
        <taxon>Actinomycetes</taxon>
        <taxon>Kitasatosporales</taxon>
        <taxon>Streptomycetaceae</taxon>
        <taxon>Streptomyces</taxon>
    </lineage>
</organism>
<protein>
    <submittedName>
        <fullName evidence="1">Uncharacterized protein</fullName>
    </submittedName>
</protein>
<name>A0ABU2JXL9_9ACTN</name>
<proteinExistence type="predicted"/>
<accession>A0ABU2JXL9</accession>
<sequence length="132" mass="14218">MTEVPEPDAKAAAEVLEGRERLAGAVSEALAAAGLTVHRGEFADAGVLVWVDPRADDYGGVYARWAVGRALQDELLAALREQDLAAPVVRRRGEAVAAMNEAVRRVLVAFGMRAESFRDDFVSPCVRVREVA</sequence>
<keyword evidence="2" id="KW-1185">Reference proteome</keyword>
<dbReference type="EMBL" id="JAVREO010000017">
    <property type="protein sequence ID" value="MDT0269496.1"/>
    <property type="molecule type" value="Genomic_DNA"/>
</dbReference>
<dbReference type="RefSeq" id="WP_311669578.1">
    <property type="nucleotide sequence ID" value="NZ_JAVREO010000017.1"/>
</dbReference>
<dbReference type="Proteomes" id="UP001183410">
    <property type="component" value="Unassembled WGS sequence"/>
</dbReference>
<comment type="caution">
    <text evidence="1">The sequence shown here is derived from an EMBL/GenBank/DDBJ whole genome shotgun (WGS) entry which is preliminary data.</text>
</comment>
<reference evidence="2" key="1">
    <citation type="submission" date="2023-07" db="EMBL/GenBank/DDBJ databases">
        <title>30 novel species of actinomycetes from the DSMZ collection.</title>
        <authorList>
            <person name="Nouioui I."/>
        </authorList>
    </citation>
    <scope>NUCLEOTIDE SEQUENCE [LARGE SCALE GENOMIC DNA]</scope>
    <source>
        <strain evidence="2">DSM 44915</strain>
    </source>
</reference>
<evidence type="ECO:0000313" key="2">
    <source>
        <dbReference type="Proteomes" id="UP001183410"/>
    </source>
</evidence>
<gene>
    <name evidence="1" type="ORF">RM844_24755</name>
</gene>